<comment type="caution">
    <text evidence="2">The sequence shown here is derived from an EMBL/GenBank/DDBJ whole genome shotgun (WGS) entry which is preliminary data.</text>
</comment>
<keyword evidence="3" id="KW-1185">Reference proteome</keyword>
<evidence type="ECO:0000313" key="3">
    <source>
        <dbReference type="Proteomes" id="UP000663870"/>
    </source>
</evidence>
<name>A0A815XLV0_9BILA</name>
<sequence length="96" mass="10880">MHTVQLRMIKGNESREQLWQSHVELRREVGECADENILFGCLLADMNRVPAAIDYYVSINYIEGDMVFPTSLLTSIGRGVLRRGTPVAWPNGIVPY</sequence>
<accession>A0A815XLV0</accession>
<dbReference type="EMBL" id="CAJNOH010002217">
    <property type="protein sequence ID" value="CAF1280792.1"/>
    <property type="molecule type" value="Genomic_DNA"/>
</dbReference>
<dbReference type="Proteomes" id="UP000663870">
    <property type="component" value="Unassembled WGS sequence"/>
</dbReference>
<gene>
    <name evidence="2" type="ORF">JXQ802_LOCUS44253</name>
    <name evidence="1" type="ORF">PYM288_LOCUS28870</name>
</gene>
<organism evidence="2 3">
    <name type="scientific">Rotaria sordida</name>
    <dbReference type="NCBI Taxonomy" id="392033"/>
    <lineage>
        <taxon>Eukaryota</taxon>
        <taxon>Metazoa</taxon>
        <taxon>Spiralia</taxon>
        <taxon>Gnathifera</taxon>
        <taxon>Rotifera</taxon>
        <taxon>Eurotatoria</taxon>
        <taxon>Bdelloidea</taxon>
        <taxon>Philodinida</taxon>
        <taxon>Philodinidae</taxon>
        <taxon>Rotaria</taxon>
    </lineage>
</organism>
<evidence type="ECO:0000313" key="2">
    <source>
        <dbReference type="EMBL" id="CAF1559587.1"/>
    </source>
</evidence>
<protein>
    <submittedName>
        <fullName evidence="2">Uncharacterized protein</fullName>
    </submittedName>
</protein>
<dbReference type="AlphaFoldDB" id="A0A815XLV0"/>
<dbReference type="EMBL" id="CAJNOL010003359">
    <property type="protein sequence ID" value="CAF1559587.1"/>
    <property type="molecule type" value="Genomic_DNA"/>
</dbReference>
<proteinExistence type="predicted"/>
<dbReference type="Proteomes" id="UP000663854">
    <property type="component" value="Unassembled WGS sequence"/>
</dbReference>
<reference evidence="2" key="1">
    <citation type="submission" date="2021-02" db="EMBL/GenBank/DDBJ databases">
        <authorList>
            <person name="Nowell W R."/>
        </authorList>
    </citation>
    <scope>NUCLEOTIDE SEQUENCE</scope>
</reference>
<evidence type="ECO:0000313" key="1">
    <source>
        <dbReference type="EMBL" id="CAF1280792.1"/>
    </source>
</evidence>